<dbReference type="GO" id="GO:0005829">
    <property type="term" value="C:cytosol"/>
    <property type="evidence" value="ECO:0007669"/>
    <property type="project" value="TreeGrafter"/>
</dbReference>
<dbReference type="Pfam" id="PF00027">
    <property type="entry name" value="cNMP_binding"/>
    <property type="match status" value="1"/>
</dbReference>
<dbReference type="EMBL" id="BARW01019127">
    <property type="protein sequence ID" value="GAI91710.1"/>
    <property type="molecule type" value="Genomic_DNA"/>
</dbReference>
<dbReference type="GO" id="GO:0003700">
    <property type="term" value="F:DNA-binding transcription factor activity"/>
    <property type="evidence" value="ECO:0007669"/>
    <property type="project" value="TreeGrafter"/>
</dbReference>
<accession>X1TVV5</accession>
<dbReference type="SUPFAM" id="SSF51206">
    <property type="entry name" value="cAMP-binding domain-like"/>
    <property type="match status" value="1"/>
</dbReference>
<gene>
    <name evidence="2" type="ORF">S12H4_32604</name>
</gene>
<dbReference type="InterPro" id="IPR000595">
    <property type="entry name" value="cNMP-bd_dom"/>
</dbReference>
<name>X1TVV5_9ZZZZ</name>
<evidence type="ECO:0000259" key="1">
    <source>
        <dbReference type="PROSITE" id="PS50042"/>
    </source>
</evidence>
<dbReference type="InterPro" id="IPR050397">
    <property type="entry name" value="Env_Response_Regulators"/>
</dbReference>
<organism evidence="2">
    <name type="scientific">marine sediment metagenome</name>
    <dbReference type="NCBI Taxonomy" id="412755"/>
    <lineage>
        <taxon>unclassified sequences</taxon>
        <taxon>metagenomes</taxon>
        <taxon>ecological metagenomes</taxon>
    </lineage>
</organism>
<dbReference type="SMART" id="SM00100">
    <property type="entry name" value="cNMP"/>
    <property type="match status" value="1"/>
</dbReference>
<feature type="domain" description="Cyclic nucleotide-binding" evidence="1">
    <location>
        <begin position="11"/>
        <end position="133"/>
    </location>
</feature>
<dbReference type="PROSITE" id="PS50042">
    <property type="entry name" value="CNMP_BINDING_3"/>
    <property type="match status" value="1"/>
</dbReference>
<dbReference type="PANTHER" id="PTHR24567:SF26">
    <property type="entry name" value="REGULATORY PROTEIN YEIL"/>
    <property type="match status" value="1"/>
</dbReference>
<sequence>MSSSGSRSPGGFEKKYLEKIVALCRSQHYGKGEIIFDEGSKSKELYILSDGNLALEKKVKRASEGRTWATTLEEIGKGEAFGWSAMVEPHIFSSSVRCLTDCEVLAINGERLRELMDSDPNLGYEIVKRLARLLSSRMTYARASLTSSLSQVRLAQ</sequence>
<evidence type="ECO:0000313" key="2">
    <source>
        <dbReference type="EMBL" id="GAI91710.1"/>
    </source>
</evidence>
<dbReference type="Gene3D" id="2.60.120.10">
    <property type="entry name" value="Jelly Rolls"/>
    <property type="match status" value="1"/>
</dbReference>
<reference evidence="2" key="1">
    <citation type="journal article" date="2014" name="Front. Microbiol.">
        <title>High frequency of phylogenetically diverse reductive dehalogenase-homologous genes in deep subseafloor sedimentary metagenomes.</title>
        <authorList>
            <person name="Kawai M."/>
            <person name="Futagami T."/>
            <person name="Toyoda A."/>
            <person name="Takaki Y."/>
            <person name="Nishi S."/>
            <person name="Hori S."/>
            <person name="Arai W."/>
            <person name="Tsubouchi T."/>
            <person name="Morono Y."/>
            <person name="Uchiyama I."/>
            <person name="Ito T."/>
            <person name="Fujiyama A."/>
            <person name="Inagaki F."/>
            <person name="Takami H."/>
        </authorList>
    </citation>
    <scope>NUCLEOTIDE SEQUENCE</scope>
    <source>
        <strain evidence="2">Expedition CK06-06</strain>
    </source>
</reference>
<dbReference type="PANTHER" id="PTHR24567">
    <property type="entry name" value="CRP FAMILY TRANSCRIPTIONAL REGULATORY PROTEIN"/>
    <property type="match status" value="1"/>
</dbReference>
<dbReference type="AlphaFoldDB" id="X1TVV5"/>
<proteinExistence type="predicted"/>
<dbReference type="InterPro" id="IPR014710">
    <property type="entry name" value="RmlC-like_jellyroll"/>
</dbReference>
<dbReference type="CDD" id="cd00038">
    <property type="entry name" value="CAP_ED"/>
    <property type="match status" value="1"/>
</dbReference>
<feature type="non-terminal residue" evidence="2">
    <location>
        <position position="156"/>
    </location>
</feature>
<comment type="caution">
    <text evidence="2">The sequence shown here is derived from an EMBL/GenBank/DDBJ whole genome shotgun (WGS) entry which is preliminary data.</text>
</comment>
<protein>
    <recommendedName>
        <fullName evidence="1">Cyclic nucleotide-binding domain-containing protein</fullName>
    </recommendedName>
</protein>
<dbReference type="InterPro" id="IPR018490">
    <property type="entry name" value="cNMP-bd_dom_sf"/>
</dbReference>